<accession>A0A090MQQ1</accession>
<organism evidence="1 2">
    <name type="scientific">Afipia felis</name>
    <name type="common">Cat scratch disease bacillus</name>
    <dbReference type="NCBI Taxonomy" id="1035"/>
    <lineage>
        <taxon>Bacteria</taxon>
        <taxon>Pseudomonadati</taxon>
        <taxon>Pseudomonadota</taxon>
        <taxon>Alphaproteobacteria</taxon>
        <taxon>Hyphomicrobiales</taxon>
        <taxon>Nitrobacteraceae</taxon>
        <taxon>Afipia</taxon>
    </lineage>
</organism>
<evidence type="ECO:0000313" key="2">
    <source>
        <dbReference type="Proteomes" id="UP000035762"/>
    </source>
</evidence>
<reference evidence="1 2" key="1">
    <citation type="journal article" date="2014" name="Genome Announc.">
        <title>Genome Sequence of Afipia felis Strain 76713, Isolated in Hospital Water Using an Amoeba Co-Culture Procedure.</title>
        <authorList>
            <person name="Benamar S."/>
            <person name="La Scola B."/>
            <person name="Croce O."/>
        </authorList>
    </citation>
    <scope>NUCLEOTIDE SEQUENCE [LARGE SCALE GENOMIC DNA]</scope>
    <source>
        <strain evidence="1 2">76713</strain>
    </source>
</reference>
<gene>
    <name evidence="1" type="ORF">BN961_01988</name>
</gene>
<comment type="caution">
    <text evidence="1">The sequence shown here is derived from an EMBL/GenBank/DDBJ whole genome shotgun (WGS) entry which is preliminary data.</text>
</comment>
<dbReference type="STRING" id="1035.BN961_01988"/>
<protein>
    <submittedName>
        <fullName evidence="1">Uncharacterized protein</fullName>
    </submittedName>
</protein>
<proteinExistence type="predicted"/>
<name>A0A090MQQ1_AFIFE</name>
<dbReference type="AlphaFoldDB" id="A0A090MQQ1"/>
<sequence length="45" mass="5184">MKRRPWMRCDVCGLDVSRNGLVPFKNAIVALVDRRLEANRKRATA</sequence>
<dbReference type="Proteomes" id="UP000035762">
    <property type="component" value="Unassembled WGS sequence"/>
</dbReference>
<evidence type="ECO:0000313" key="1">
    <source>
        <dbReference type="EMBL" id="CEG08572.1"/>
    </source>
</evidence>
<keyword evidence="2" id="KW-1185">Reference proteome</keyword>
<dbReference type="EMBL" id="CCAZ020000001">
    <property type="protein sequence ID" value="CEG08572.1"/>
    <property type="molecule type" value="Genomic_DNA"/>
</dbReference>